<organism evidence="2 3">
    <name type="scientific">Lipingzhangella rawalii</name>
    <dbReference type="NCBI Taxonomy" id="2055835"/>
    <lineage>
        <taxon>Bacteria</taxon>
        <taxon>Bacillati</taxon>
        <taxon>Actinomycetota</taxon>
        <taxon>Actinomycetes</taxon>
        <taxon>Streptosporangiales</taxon>
        <taxon>Nocardiopsidaceae</taxon>
        <taxon>Lipingzhangella</taxon>
    </lineage>
</organism>
<feature type="non-terminal residue" evidence="2">
    <location>
        <position position="1"/>
    </location>
</feature>
<gene>
    <name evidence="2" type="ORF">RIF23_19920</name>
</gene>
<evidence type="ECO:0000256" key="1">
    <source>
        <dbReference type="SAM" id="MobiDB-lite"/>
    </source>
</evidence>
<accession>A0ABU2HB56</accession>
<feature type="region of interest" description="Disordered" evidence="1">
    <location>
        <begin position="1"/>
        <end position="35"/>
    </location>
</feature>
<dbReference type="EMBL" id="JAVLVT010000014">
    <property type="protein sequence ID" value="MDS1272560.1"/>
    <property type="molecule type" value="Genomic_DNA"/>
</dbReference>
<evidence type="ECO:0000313" key="3">
    <source>
        <dbReference type="Proteomes" id="UP001250214"/>
    </source>
</evidence>
<name>A0ABU2HB56_9ACTN</name>
<dbReference type="Proteomes" id="UP001250214">
    <property type="component" value="Unassembled WGS sequence"/>
</dbReference>
<proteinExistence type="predicted"/>
<keyword evidence="3" id="KW-1185">Reference proteome</keyword>
<dbReference type="RefSeq" id="WP_310914149.1">
    <property type="nucleotide sequence ID" value="NZ_JAVLVT010000014.1"/>
</dbReference>
<reference evidence="3" key="1">
    <citation type="submission" date="2023-07" db="EMBL/GenBank/DDBJ databases">
        <title>Novel species in the genus Lipingzhangella isolated from Sambhar Salt Lake.</title>
        <authorList>
            <person name="Jiya N."/>
            <person name="Kajale S."/>
            <person name="Sharma A."/>
        </authorList>
    </citation>
    <scope>NUCLEOTIDE SEQUENCE [LARGE SCALE GENOMIC DNA]</scope>
    <source>
        <strain evidence="3">LS1_29</strain>
    </source>
</reference>
<protein>
    <submittedName>
        <fullName evidence="2">Uncharacterized protein</fullName>
    </submittedName>
</protein>
<evidence type="ECO:0000313" key="2">
    <source>
        <dbReference type="EMBL" id="MDS1272560.1"/>
    </source>
</evidence>
<comment type="caution">
    <text evidence="2">The sequence shown here is derived from an EMBL/GenBank/DDBJ whole genome shotgun (WGS) entry which is preliminary data.</text>
</comment>
<sequence>SRRRVEEQRPAGQGTRTGQHILHSADGGYPPLGGRNGLAPQGWRAVGLSGAAQSAGRSAGTRSTSVVHVIRGGGIGAAVVDCLAYGTM</sequence>